<accession>A0ABD2ICS2</accession>
<dbReference type="EMBL" id="JBICBT010001281">
    <property type="protein sequence ID" value="KAL3075266.1"/>
    <property type="molecule type" value="Genomic_DNA"/>
</dbReference>
<keyword evidence="2" id="KW-1185">Reference proteome</keyword>
<organism evidence="1 2">
    <name type="scientific">Heterodera trifolii</name>
    <dbReference type="NCBI Taxonomy" id="157864"/>
    <lineage>
        <taxon>Eukaryota</taxon>
        <taxon>Metazoa</taxon>
        <taxon>Ecdysozoa</taxon>
        <taxon>Nematoda</taxon>
        <taxon>Chromadorea</taxon>
        <taxon>Rhabditida</taxon>
        <taxon>Tylenchina</taxon>
        <taxon>Tylenchomorpha</taxon>
        <taxon>Tylenchoidea</taxon>
        <taxon>Heteroderidae</taxon>
        <taxon>Heteroderinae</taxon>
        <taxon>Heterodera</taxon>
    </lineage>
</organism>
<evidence type="ECO:0000313" key="1">
    <source>
        <dbReference type="EMBL" id="KAL3075266.1"/>
    </source>
</evidence>
<evidence type="ECO:0000313" key="2">
    <source>
        <dbReference type="Proteomes" id="UP001620626"/>
    </source>
</evidence>
<gene>
    <name evidence="1" type="ORF">niasHT_033840</name>
</gene>
<name>A0ABD2ICS2_9BILA</name>
<dbReference type="AlphaFoldDB" id="A0ABD2ICS2"/>
<reference evidence="1 2" key="1">
    <citation type="submission" date="2024-10" db="EMBL/GenBank/DDBJ databases">
        <authorList>
            <person name="Kim D."/>
        </authorList>
    </citation>
    <scope>NUCLEOTIDE SEQUENCE [LARGE SCALE GENOMIC DNA]</scope>
    <source>
        <strain evidence="1">BH-2024</strain>
    </source>
</reference>
<protein>
    <submittedName>
        <fullName evidence="1">Uncharacterized protein</fullName>
    </submittedName>
</protein>
<proteinExistence type="predicted"/>
<comment type="caution">
    <text evidence="1">The sequence shown here is derived from an EMBL/GenBank/DDBJ whole genome shotgun (WGS) entry which is preliminary data.</text>
</comment>
<sequence>MVIMRRVTTEYSILTSWQHSCCFCRDPPEHPLLKSLTFLHQHIDRKFEAQGRFIEGALSSLRSAQDLNHYDTVVNVPLARLTKIFKKVINPAKTKTHKEQFVAACTRWQFTPLHILEFINTKVNINCKKKKTREMLPIISEVKSVFDEVFVIINDQKYATSYENFFTTYIVFTKKDGPDFDLDELIRSIFAVVPGPFSDVCLLRSVYESYAAKRNELMRLSESVTIDVIDTALIGGFCANLSFSCAAEQVEEQLEELGSYVRDITGNMSQWIGKELVSLIY</sequence>
<dbReference type="Proteomes" id="UP001620626">
    <property type="component" value="Unassembled WGS sequence"/>
</dbReference>